<dbReference type="OrthoDB" id="8960711at2"/>
<accession>F1TIN9</accession>
<dbReference type="RefSeq" id="WP_004622565.1">
    <property type="nucleotide sequence ID" value="NZ_ACXX02000021.1"/>
</dbReference>
<protein>
    <submittedName>
        <fullName evidence="1">Uncharacterized protein</fullName>
    </submittedName>
</protein>
<dbReference type="eggNOG" id="ENOG50346TH">
    <property type="taxonomic scope" value="Bacteria"/>
</dbReference>
<gene>
    <name evidence="1" type="ORF">Cpap_0066</name>
</gene>
<proteinExistence type="predicted"/>
<sequence>MKKQVFDFNGIDINNMNSYKYIDLKKQYSHIRGYHGCRPLSLDTYYENGIVPINKNDALKLALSLFHNDRISEDKIAGVFNSHWMSLTDSQKYVWLTLTRDELIDHCGNYLIYGSEFICGMAAELFCQERLKKGTPTIFHCDVPIEKIPSDYLEDINERIQSGDGNNCGFKVFGAINRDEIIECEHPTKILDPLNGYTPYYYRPDRIS</sequence>
<dbReference type="Proteomes" id="UP000003860">
    <property type="component" value="Unassembled WGS sequence"/>
</dbReference>
<name>F1TIN9_9FIRM</name>
<keyword evidence="2" id="KW-1185">Reference proteome</keyword>
<evidence type="ECO:0000313" key="1">
    <source>
        <dbReference type="EMBL" id="EGD45738.1"/>
    </source>
</evidence>
<organism evidence="1 2">
    <name type="scientific">Ruminiclostridium papyrosolvens DSM 2782</name>
    <dbReference type="NCBI Taxonomy" id="588581"/>
    <lineage>
        <taxon>Bacteria</taxon>
        <taxon>Bacillati</taxon>
        <taxon>Bacillota</taxon>
        <taxon>Clostridia</taxon>
        <taxon>Eubacteriales</taxon>
        <taxon>Oscillospiraceae</taxon>
        <taxon>Ruminiclostridium</taxon>
    </lineage>
</organism>
<comment type="caution">
    <text evidence="1">The sequence shown here is derived from an EMBL/GenBank/DDBJ whole genome shotgun (WGS) entry which is preliminary data.</text>
</comment>
<dbReference type="EMBL" id="ACXX02000021">
    <property type="protein sequence ID" value="EGD45738.1"/>
    <property type="molecule type" value="Genomic_DNA"/>
</dbReference>
<reference evidence="1" key="1">
    <citation type="submission" date="2009-07" db="EMBL/GenBank/DDBJ databases">
        <authorList>
            <consortium name="US DOE Joint Genome Institute (JGI-PGF)"/>
            <person name="Lucas S."/>
            <person name="Copeland A."/>
            <person name="Lapidus A."/>
            <person name="Glavina del Rio T."/>
            <person name="Tice H."/>
            <person name="Bruce D."/>
            <person name="Goodwin L."/>
            <person name="Pitluck S."/>
            <person name="Larimer F."/>
            <person name="Land M.L."/>
            <person name="Mouttaki H."/>
            <person name="He Z."/>
            <person name="Zhou J."/>
            <person name="Hemme C.L."/>
        </authorList>
    </citation>
    <scope>NUCLEOTIDE SEQUENCE [LARGE SCALE GENOMIC DNA]</scope>
    <source>
        <strain evidence="1">DSM 2782</strain>
    </source>
</reference>
<reference evidence="1" key="2">
    <citation type="submission" date="2011-01" db="EMBL/GenBank/DDBJ databases">
        <title>The Non-contiguous Finished genome of Clostridium papyrosolvens.</title>
        <authorList>
            <person name="Lucas S."/>
            <person name="Copeland A."/>
            <person name="Lapidus A."/>
            <person name="Cheng J.-F."/>
            <person name="Goodwin L."/>
            <person name="Pitluck S."/>
            <person name="Misra M."/>
            <person name="Chertkov O."/>
            <person name="Detter J.C."/>
            <person name="Han C."/>
            <person name="Tapia R."/>
            <person name="Land M."/>
            <person name="Hauser L."/>
            <person name="Kyrpides N."/>
            <person name="Ivanova N."/>
            <person name="Pagani I."/>
            <person name="Mouttaki H."/>
            <person name="He Z."/>
            <person name="Zhou J."/>
            <person name="Hemme C.L."/>
            <person name="Woyke T."/>
        </authorList>
    </citation>
    <scope>NUCLEOTIDE SEQUENCE [LARGE SCALE GENOMIC DNA]</scope>
    <source>
        <strain evidence="1">DSM 2782</strain>
    </source>
</reference>
<dbReference type="AlphaFoldDB" id="F1TIN9"/>
<evidence type="ECO:0000313" key="2">
    <source>
        <dbReference type="Proteomes" id="UP000003860"/>
    </source>
</evidence>
<dbReference type="STRING" id="588581.Cpap_0066"/>